<dbReference type="EMBL" id="BLXT01002845">
    <property type="protein sequence ID" value="GFN98395.1"/>
    <property type="molecule type" value="Genomic_DNA"/>
</dbReference>
<dbReference type="SUPFAM" id="SSF57924">
    <property type="entry name" value="Inhibitor of apoptosis (IAP) repeat"/>
    <property type="match status" value="1"/>
</dbReference>
<dbReference type="CDD" id="cd00022">
    <property type="entry name" value="BIR"/>
    <property type="match status" value="1"/>
</dbReference>
<dbReference type="InterPro" id="IPR001370">
    <property type="entry name" value="BIR_rpt"/>
</dbReference>
<dbReference type="GO" id="GO:0046872">
    <property type="term" value="F:metal ion binding"/>
    <property type="evidence" value="ECO:0007669"/>
    <property type="project" value="UniProtKB-KW"/>
</dbReference>
<dbReference type="SMART" id="SM00238">
    <property type="entry name" value="BIR"/>
    <property type="match status" value="1"/>
</dbReference>
<protein>
    <submittedName>
        <fullName evidence="3">Baculoviral iap repeat-containing protein 5</fullName>
    </submittedName>
</protein>
<evidence type="ECO:0000313" key="4">
    <source>
        <dbReference type="Proteomes" id="UP000735302"/>
    </source>
</evidence>
<dbReference type="PANTHER" id="PTHR46771:SF5">
    <property type="entry name" value="DETERIN"/>
    <property type="match status" value="1"/>
</dbReference>
<accession>A0AAV3ZV49</accession>
<gene>
    <name evidence="3" type="ORF">PoB_002490100</name>
</gene>
<name>A0AAV3ZV49_9GAST</name>
<keyword evidence="4" id="KW-1185">Reference proteome</keyword>
<reference evidence="3 4" key="1">
    <citation type="journal article" date="2021" name="Elife">
        <title>Chloroplast acquisition without the gene transfer in kleptoplastic sea slugs, Plakobranchus ocellatus.</title>
        <authorList>
            <person name="Maeda T."/>
            <person name="Takahashi S."/>
            <person name="Yoshida T."/>
            <person name="Shimamura S."/>
            <person name="Takaki Y."/>
            <person name="Nagai Y."/>
            <person name="Toyoda A."/>
            <person name="Suzuki Y."/>
            <person name="Arimoto A."/>
            <person name="Ishii H."/>
            <person name="Satoh N."/>
            <person name="Nishiyama T."/>
            <person name="Hasebe M."/>
            <person name="Maruyama T."/>
            <person name="Minagawa J."/>
            <person name="Obokata J."/>
            <person name="Shigenobu S."/>
        </authorList>
    </citation>
    <scope>NUCLEOTIDE SEQUENCE [LARGE SCALE GENOMIC DNA]</scope>
</reference>
<keyword evidence="2" id="KW-0862">Zinc</keyword>
<comment type="caution">
    <text evidence="3">The sequence shown here is derived from an EMBL/GenBank/DDBJ whole genome shotgun (WGS) entry which is preliminary data.</text>
</comment>
<dbReference type="AlphaFoldDB" id="A0AAV3ZV49"/>
<dbReference type="PROSITE" id="PS50143">
    <property type="entry name" value="BIR_REPEAT_2"/>
    <property type="match status" value="1"/>
</dbReference>
<evidence type="ECO:0000256" key="2">
    <source>
        <dbReference type="ARBA" id="ARBA00022833"/>
    </source>
</evidence>
<dbReference type="Proteomes" id="UP000735302">
    <property type="component" value="Unassembled WGS sequence"/>
</dbReference>
<evidence type="ECO:0000256" key="1">
    <source>
        <dbReference type="ARBA" id="ARBA00022723"/>
    </source>
</evidence>
<sequence>MGSEPVFGIIIHKDIRLLCTSERLKTFEAWPNEVDCKCTPEKLAEAGFYFHPCKESPDNVCCVFCDKELDGWEPDDDPMLEHKKHSKKCPYLAMPQPFSPQNLTIREFWQFIQNITLENFSNQVKKEENKCLDYAASIQEAIRKHVLG</sequence>
<keyword evidence="1" id="KW-0479">Metal-binding</keyword>
<dbReference type="Pfam" id="PF00653">
    <property type="entry name" value="BIR"/>
    <property type="match status" value="1"/>
</dbReference>
<dbReference type="InterPro" id="IPR051190">
    <property type="entry name" value="Baculoviral_IAP"/>
</dbReference>
<evidence type="ECO:0000313" key="3">
    <source>
        <dbReference type="EMBL" id="GFN98395.1"/>
    </source>
</evidence>
<dbReference type="Gene3D" id="1.10.1170.10">
    <property type="entry name" value="Inhibitor Of Apoptosis Protein (2mihbC-IAP-1), Chain A"/>
    <property type="match status" value="1"/>
</dbReference>
<organism evidence="3 4">
    <name type="scientific">Plakobranchus ocellatus</name>
    <dbReference type="NCBI Taxonomy" id="259542"/>
    <lineage>
        <taxon>Eukaryota</taxon>
        <taxon>Metazoa</taxon>
        <taxon>Spiralia</taxon>
        <taxon>Lophotrochozoa</taxon>
        <taxon>Mollusca</taxon>
        <taxon>Gastropoda</taxon>
        <taxon>Heterobranchia</taxon>
        <taxon>Euthyneura</taxon>
        <taxon>Panpulmonata</taxon>
        <taxon>Sacoglossa</taxon>
        <taxon>Placobranchoidea</taxon>
        <taxon>Plakobranchidae</taxon>
        <taxon>Plakobranchus</taxon>
    </lineage>
</organism>
<proteinExistence type="predicted"/>
<dbReference type="PANTHER" id="PTHR46771">
    <property type="entry name" value="DETERIN"/>
    <property type="match status" value="1"/>
</dbReference>